<name>A0A8T2D3B9_9BRAS</name>
<evidence type="ECO:0000313" key="1">
    <source>
        <dbReference type="EMBL" id="KAG7606405.1"/>
    </source>
</evidence>
<dbReference type="EMBL" id="JAEFBK010000005">
    <property type="protein sequence ID" value="KAG7606405.1"/>
    <property type="molecule type" value="Genomic_DNA"/>
</dbReference>
<comment type="caution">
    <text evidence="1">The sequence shown here is derived from an EMBL/GenBank/DDBJ whole genome shotgun (WGS) entry which is preliminary data.</text>
</comment>
<reference evidence="1 2" key="1">
    <citation type="submission" date="2020-12" db="EMBL/GenBank/DDBJ databases">
        <title>Concerted genomic and epigenomic changes stabilize Arabidopsis allopolyploids.</title>
        <authorList>
            <person name="Chen Z."/>
        </authorList>
    </citation>
    <scope>NUCLEOTIDE SEQUENCE [LARGE SCALE GENOMIC DNA]</scope>
    <source>
        <strain evidence="1">Allo738</strain>
        <tissue evidence="1">Leaf</tissue>
    </source>
</reference>
<dbReference type="Proteomes" id="UP000694240">
    <property type="component" value="Chromosome 5"/>
</dbReference>
<keyword evidence="2" id="KW-1185">Reference proteome</keyword>
<protein>
    <submittedName>
        <fullName evidence="1">Uncharacterized protein</fullName>
    </submittedName>
</protein>
<evidence type="ECO:0000313" key="2">
    <source>
        <dbReference type="Proteomes" id="UP000694240"/>
    </source>
</evidence>
<proteinExistence type="predicted"/>
<sequence length="102" mass="11943">MYHTCCSCQTRRCREPTKKFDGGRRNESNRYILGMRERDSDSTAAKTAVQGYDYDRNCLDPRLSKTNSLEERWRRKRNKITCECDGGYCAVRRGDELVSPFC</sequence>
<accession>A0A8T2D3B9</accession>
<gene>
    <name evidence="1" type="ORF">ISN45_At05g053200</name>
</gene>
<dbReference type="AlphaFoldDB" id="A0A8T2D3B9"/>
<organism evidence="1 2">
    <name type="scientific">Arabidopsis thaliana x Arabidopsis arenosa</name>
    <dbReference type="NCBI Taxonomy" id="1240361"/>
    <lineage>
        <taxon>Eukaryota</taxon>
        <taxon>Viridiplantae</taxon>
        <taxon>Streptophyta</taxon>
        <taxon>Embryophyta</taxon>
        <taxon>Tracheophyta</taxon>
        <taxon>Spermatophyta</taxon>
        <taxon>Magnoliopsida</taxon>
        <taxon>eudicotyledons</taxon>
        <taxon>Gunneridae</taxon>
        <taxon>Pentapetalae</taxon>
        <taxon>rosids</taxon>
        <taxon>malvids</taxon>
        <taxon>Brassicales</taxon>
        <taxon>Brassicaceae</taxon>
        <taxon>Camelineae</taxon>
        <taxon>Arabidopsis</taxon>
    </lineage>
</organism>